<keyword evidence="11 15" id="KW-0862">Zinc</keyword>
<dbReference type="SUPFAM" id="SSF55486">
    <property type="entry name" value="Metalloproteases ('zincins'), catalytic domain"/>
    <property type="match status" value="1"/>
</dbReference>
<evidence type="ECO:0000256" key="6">
    <source>
        <dbReference type="ARBA" id="ARBA00022670"/>
    </source>
</evidence>
<evidence type="ECO:0000256" key="7">
    <source>
        <dbReference type="ARBA" id="ARBA00022685"/>
    </source>
</evidence>
<evidence type="ECO:0000256" key="15">
    <source>
        <dbReference type="PIRSR" id="PIRSR601384-2"/>
    </source>
</evidence>
<dbReference type="AlphaFoldDB" id="A0A7D5YXJ4"/>
<evidence type="ECO:0000259" key="18">
    <source>
        <dbReference type="Pfam" id="PF14521"/>
    </source>
</evidence>
<dbReference type="PRINTS" id="PR00768">
    <property type="entry name" value="DEUTEROLYSIN"/>
</dbReference>
<feature type="binding site" evidence="15">
    <location>
        <position position="204"/>
    </location>
    <ligand>
        <name>Zn(2+)</name>
        <dbReference type="ChEBI" id="CHEBI:29105"/>
        <note>catalytic</note>
    </ligand>
</feature>
<evidence type="ECO:0000256" key="4">
    <source>
        <dbReference type="ARBA" id="ARBA00012431"/>
    </source>
</evidence>
<feature type="binding site" evidence="15">
    <location>
        <position position="200"/>
    </location>
    <ligand>
        <name>Zn(2+)</name>
        <dbReference type="ChEBI" id="CHEBI:29105"/>
        <note>catalytic</note>
    </ligand>
</feature>
<comment type="similarity">
    <text evidence="3">Belongs to the peptidase M35 family.</text>
</comment>
<feature type="chain" id="PRO_5028823629" description="deuterolysin" evidence="17">
    <location>
        <begin position="20"/>
        <end position="347"/>
    </location>
</feature>
<evidence type="ECO:0000313" key="19">
    <source>
        <dbReference type="EMBL" id="QLI72101.1"/>
    </source>
</evidence>
<feature type="binding site" evidence="15">
    <location>
        <position position="211"/>
    </location>
    <ligand>
        <name>Zn(2+)</name>
        <dbReference type="ChEBI" id="CHEBI:29105"/>
        <note>catalytic</note>
    </ligand>
</feature>
<evidence type="ECO:0000256" key="11">
    <source>
        <dbReference type="ARBA" id="ARBA00022833"/>
    </source>
</evidence>
<evidence type="ECO:0000256" key="3">
    <source>
        <dbReference type="ARBA" id="ARBA00010279"/>
    </source>
</evidence>
<feature type="compositionally biased region" description="Polar residues" evidence="16">
    <location>
        <begin position="260"/>
        <end position="315"/>
    </location>
</feature>
<sequence length="347" mass="36888">MRQVLLFAAWAWANAEACASCQGKAWTRRSGNDDNNNNAISPNSGAGFAQFACRTVPASGDDMGKRASVEGDCDQKAAIETALKSCADYANAAVEELKKKDSQLFEFFFKKENDGQRDKIAKRYEQIAAECGAAQGGKISVTCKEVIGSCTVPETGQDATAVADTKVGDRLGTRVQLCKPFFNLREGGCGQFDRPSTLVHELSHSLVGTKDFKASYGLKAIQGLTAAQNLEHADTYGFFSQAASKGCKTADLEKARDSEVTVSPPGQGTQPSTGQLEGTQPSTGQLEGTRPSTGQLEGTRPSTGQLEGTQPSTDQGAGPVPPQILQWFRSKWPGSTPEQGDRIVYGA</sequence>
<evidence type="ECO:0000256" key="8">
    <source>
        <dbReference type="ARBA" id="ARBA00022723"/>
    </source>
</evidence>
<dbReference type="InterPro" id="IPR024079">
    <property type="entry name" value="MetalloPept_cat_dom_sf"/>
</dbReference>
<dbReference type="Proteomes" id="UP000510686">
    <property type="component" value="Chromosome 5"/>
</dbReference>
<dbReference type="RefSeq" id="XP_014541934.1">
    <property type="nucleotide sequence ID" value="XM_014686448.1"/>
</dbReference>
<evidence type="ECO:0000256" key="13">
    <source>
        <dbReference type="ARBA" id="ARBA00023145"/>
    </source>
</evidence>
<keyword evidence="20" id="KW-1185">Reference proteome</keyword>
<keyword evidence="10" id="KW-0378">Hydrolase</keyword>
<feature type="signal peptide" evidence="17">
    <location>
        <begin position="1"/>
        <end position="19"/>
    </location>
</feature>
<keyword evidence="9 17" id="KW-0732">Signal</keyword>
<dbReference type="EMBL" id="CP058936">
    <property type="protein sequence ID" value="QLI72101.1"/>
    <property type="molecule type" value="Genomic_DNA"/>
</dbReference>
<feature type="active site" evidence="14">
    <location>
        <position position="201"/>
    </location>
</feature>
<dbReference type="GO" id="GO:0004222">
    <property type="term" value="F:metalloendopeptidase activity"/>
    <property type="evidence" value="ECO:0007669"/>
    <property type="project" value="InterPro"/>
</dbReference>
<dbReference type="EC" id="3.4.24.39" evidence="4"/>
<dbReference type="InterPro" id="IPR029463">
    <property type="entry name" value="Lys_MEP"/>
</dbReference>
<feature type="domain" description="Lysine-specific metallo-endopeptidase" evidence="18">
    <location>
        <begin position="99"/>
        <end position="240"/>
    </location>
</feature>
<comment type="cofactor">
    <cofactor evidence="15">
        <name>Zn(2+)</name>
        <dbReference type="ChEBI" id="CHEBI:29105"/>
    </cofactor>
    <text evidence="15">Binds 1 zinc ion per subunit.</text>
</comment>
<comment type="subcellular location">
    <subcellularLocation>
        <location evidence="2">Secreted</location>
    </subcellularLocation>
</comment>
<dbReference type="GO" id="GO:0046872">
    <property type="term" value="F:metal ion binding"/>
    <property type="evidence" value="ECO:0007669"/>
    <property type="project" value="UniProtKB-KW"/>
</dbReference>
<protein>
    <recommendedName>
        <fullName evidence="4">deuterolysin</fullName>
        <ecNumber evidence="4">3.4.24.39</ecNumber>
    </recommendedName>
</protein>
<gene>
    <name evidence="19" type="ORF">G6M90_00g092900</name>
</gene>
<comment type="catalytic activity">
    <reaction evidence="1">
        <text>Preferential cleavage of bonds with hydrophobic residues in P1'. Also 3-Asn-|-Gln-4 and 8-Gly-|-Ser-9 bonds in insulin B chain.</text>
        <dbReference type="EC" id="3.4.24.39"/>
    </reaction>
</comment>
<proteinExistence type="inferred from homology"/>
<dbReference type="GeneID" id="26245402"/>
<evidence type="ECO:0000256" key="5">
    <source>
        <dbReference type="ARBA" id="ARBA00022525"/>
    </source>
</evidence>
<dbReference type="Gene3D" id="3.40.390.10">
    <property type="entry name" value="Collagenase (Catalytic Domain)"/>
    <property type="match status" value="1"/>
</dbReference>
<dbReference type="PANTHER" id="PTHR37016:SF3">
    <property type="entry name" value="NEUTRAL PROTEASE 2-RELATED"/>
    <property type="match status" value="1"/>
</dbReference>
<evidence type="ECO:0000256" key="16">
    <source>
        <dbReference type="SAM" id="MobiDB-lite"/>
    </source>
</evidence>
<dbReference type="InterPro" id="IPR001384">
    <property type="entry name" value="Peptidase_M35"/>
</dbReference>
<dbReference type="KEGG" id="mbrn:26245402"/>
<evidence type="ECO:0000313" key="20">
    <source>
        <dbReference type="Proteomes" id="UP000510686"/>
    </source>
</evidence>
<evidence type="ECO:0000256" key="1">
    <source>
        <dbReference type="ARBA" id="ARBA00001187"/>
    </source>
</evidence>
<dbReference type="InterPro" id="IPR050414">
    <property type="entry name" value="Fungal_M35_metalloproteases"/>
</dbReference>
<evidence type="ECO:0000256" key="10">
    <source>
        <dbReference type="ARBA" id="ARBA00022801"/>
    </source>
</evidence>
<reference evidence="19 20" key="1">
    <citation type="submission" date="2020-07" db="EMBL/GenBank/DDBJ databases">
        <title>Telomere length de novo assembly of all 7 chromosomes of the fungus, Metarhizium brunneum, using a novel assembly pipeline.</title>
        <authorList>
            <person name="Saud z."/>
            <person name="Kortsinoglou A."/>
            <person name="Kouvelis V.N."/>
            <person name="Butt T.M."/>
        </authorList>
    </citation>
    <scope>NUCLEOTIDE SEQUENCE [LARGE SCALE GENOMIC DNA]</scope>
    <source>
        <strain evidence="19 20">4556</strain>
    </source>
</reference>
<keyword evidence="5" id="KW-0964">Secreted</keyword>
<keyword evidence="8 15" id="KW-0479">Metal-binding</keyword>
<keyword evidence="13" id="KW-0865">Zymogen</keyword>
<keyword evidence="7" id="KW-0165">Cleavage on pair of basic residues</keyword>
<dbReference type="GO" id="GO:0006508">
    <property type="term" value="P:proteolysis"/>
    <property type="evidence" value="ECO:0007669"/>
    <property type="project" value="UniProtKB-KW"/>
</dbReference>
<dbReference type="CDD" id="cd11008">
    <property type="entry name" value="M35_deuterolysin_like"/>
    <property type="match status" value="1"/>
</dbReference>
<organism evidence="19 20">
    <name type="scientific">Metarhizium brunneum</name>
    <dbReference type="NCBI Taxonomy" id="500148"/>
    <lineage>
        <taxon>Eukaryota</taxon>
        <taxon>Fungi</taxon>
        <taxon>Dikarya</taxon>
        <taxon>Ascomycota</taxon>
        <taxon>Pezizomycotina</taxon>
        <taxon>Sordariomycetes</taxon>
        <taxon>Hypocreomycetidae</taxon>
        <taxon>Hypocreales</taxon>
        <taxon>Clavicipitaceae</taxon>
        <taxon>Metarhizium</taxon>
    </lineage>
</organism>
<keyword evidence="6" id="KW-0645">Protease</keyword>
<evidence type="ECO:0000256" key="12">
    <source>
        <dbReference type="ARBA" id="ARBA00023049"/>
    </source>
</evidence>
<accession>A0A7D5YXJ4</accession>
<dbReference type="PANTHER" id="PTHR37016">
    <property type="match status" value="1"/>
</dbReference>
<evidence type="ECO:0000256" key="14">
    <source>
        <dbReference type="PIRSR" id="PIRSR601384-1"/>
    </source>
</evidence>
<name>A0A7D5YXJ4_9HYPO</name>
<dbReference type="GO" id="GO:0005576">
    <property type="term" value="C:extracellular region"/>
    <property type="evidence" value="ECO:0007669"/>
    <property type="project" value="UniProtKB-SubCell"/>
</dbReference>
<evidence type="ECO:0000256" key="2">
    <source>
        <dbReference type="ARBA" id="ARBA00004613"/>
    </source>
</evidence>
<dbReference type="OrthoDB" id="412874at2759"/>
<dbReference type="Pfam" id="PF14521">
    <property type="entry name" value="Aspzincin_M35"/>
    <property type="match status" value="1"/>
</dbReference>
<keyword evidence="12" id="KW-0482">Metalloprotease</keyword>
<evidence type="ECO:0000256" key="17">
    <source>
        <dbReference type="SAM" id="SignalP"/>
    </source>
</evidence>
<evidence type="ECO:0000256" key="9">
    <source>
        <dbReference type="ARBA" id="ARBA00022729"/>
    </source>
</evidence>
<feature type="region of interest" description="Disordered" evidence="16">
    <location>
        <begin position="255"/>
        <end position="323"/>
    </location>
</feature>